<dbReference type="Proteomes" id="UP000095287">
    <property type="component" value="Unplaced"/>
</dbReference>
<reference evidence="3" key="1">
    <citation type="submission" date="2016-11" db="UniProtKB">
        <authorList>
            <consortium name="WormBaseParasite"/>
        </authorList>
    </citation>
    <scope>IDENTIFICATION</scope>
</reference>
<feature type="signal peptide" evidence="1">
    <location>
        <begin position="1"/>
        <end position="33"/>
    </location>
</feature>
<evidence type="ECO:0000313" key="2">
    <source>
        <dbReference type="Proteomes" id="UP000095287"/>
    </source>
</evidence>
<dbReference type="AlphaFoldDB" id="A0A1I7XYH0"/>
<proteinExistence type="predicted"/>
<protein>
    <submittedName>
        <fullName evidence="3">Secreted protein</fullName>
    </submittedName>
</protein>
<dbReference type="WBParaSite" id="L893_g10901.t1">
    <property type="protein sequence ID" value="L893_g10901.t1"/>
    <property type="gene ID" value="L893_g10901"/>
</dbReference>
<keyword evidence="2" id="KW-1185">Reference proteome</keyword>
<sequence>MCRKGRRPGELFIGWALLFVAALTSPPPHPALGTVSAEGHLQDAVMCARVCRGTAKFFENTIEDLRRACSKVPQWRIHSKKSIPIYENANHPGVVTV</sequence>
<accession>A0A1I7XYH0</accession>
<feature type="chain" id="PRO_5009311519" evidence="1">
    <location>
        <begin position="34"/>
        <end position="97"/>
    </location>
</feature>
<evidence type="ECO:0000256" key="1">
    <source>
        <dbReference type="SAM" id="SignalP"/>
    </source>
</evidence>
<evidence type="ECO:0000313" key="3">
    <source>
        <dbReference type="WBParaSite" id="L893_g10901.t1"/>
    </source>
</evidence>
<name>A0A1I7XYH0_9BILA</name>
<keyword evidence="1" id="KW-0732">Signal</keyword>
<organism evidence="2 3">
    <name type="scientific">Steinernema glaseri</name>
    <dbReference type="NCBI Taxonomy" id="37863"/>
    <lineage>
        <taxon>Eukaryota</taxon>
        <taxon>Metazoa</taxon>
        <taxon>Ecdysozoa</taxon>
        <taxon>Nematoda</taxon>
        <taxon>Chromadorea</taxon>
        <taxon>Rhabditida</taxon>
        <taxon>Tylenchina</taxon>
        <taxon>Panagrolaimomorpha</taxon>
        <taxon>Strongyloidoidea</taxon>
        <taxon>Steinernematidae</taxon>
        <taxon>Steinernema</taxon>
    </lineage>
</organism>